<dbReference type="EMBL" id="JAQQAF010000007">
    <property type="protein sequence ID" value="KAJ8470495.1"/>
    <property type="molecule type" value="Genomic_DNA"/>
</dbReference>
<gene>
    <name evidence="2" type="ORF">OPV22_024838</name>
</gene>
<reference evidence="2 3" key="1">
    <citation type="submission" date="2022-12" db="EMBL/GenBank/DDBJ databases">
        <title>Chromosome-scale assembly of the Ensete ventricosum genome.</title>
        <authorList>
            <person name="Dussert Y."/>
            <person name="Stocks J."/>
            <person name="Wendawek A."/>
            <person name="Woldeyes F."/>
            <person name="Nichols R.A."/>
            <person name="Borrell J.S."/>
        </authorList>
    </citation>
    <scope>NUCLEOTIDE SEQUENCE [LARGE SCALE GENOMIC DNA]</scope>
    <source>
        <strain evidence="3">cv. Maze</strain>
        <tissue evidence="2">Seeds</tissue>
    </source>
</reference>
<sequence>MLLRYRNAGGRAGKRARKRNGTVSHHTSRGPSTGVRLKLSNRGRVSILGRFASSESSSSYPPSLFLLYKLTDLLTHEDTSMTSETPSHSALLLRRKATPPQRRFLSLPLARPRGVVAGPNRRPNR</sequence>
<dbReference type="Proteomes" id="UP001222027">
    <property type="component" value="Unassembled WGS sequence"/>
</dbReference>
<name>A0AAV8QG05_ENSVE</name>
<comment type="caution">
    <text evidence="2">The sequence shown here is derived from an EMBL/GenBank/DDBJ whole genome shotgun (WGS) entry which is preliminary data.</text>
</comment>
<organism evidence="2 3">
    <name type="scientific">Ensete ventricosum</name>
    <name type="common">Abyssinian banana</name>
    <name type="synonym">Musa ensete</name>
    <dbReference type="NCBI Taxonomy" id="4639"/>
    <lineage>
        <taxon>Eukaryota</taxon>
        <taxon>Viridiplantae</taxon>
        <taxon>Streptophyta</taxon>
        <taxon>Embryophyta</taxon>
        <taxon>Tracheophyta</taxon>
        <taxon>Spermatophyta</taxon>
        <taxon>Magnoliopsida</taxon>
        <taxon>Liliopsida</taxon>
        <taxon>Zingiberales</taxon>
        <taxon>Musaceae</taxon>
        <taxon>Ensete</taxon>
    </lineage>
</organism>
<evidence type="ECO:0000313" key="2">
    <source>
        <dbReference type="EMBL" id="KAJ8470495.1"/>
    </source>
</evidence>
<dbReference type="AlphaFoldDB" id="A0AAV8QG05"/>
<evidence type="ECO:0000256" key="1">
    <source>
        <dbReference type="SAM" id="MobiDB-lite"/>
    </source>
</evidence>
<feature type="region of interest" description="Disordered" evidence="1">
    <location>
        <begin position="1"/>
        <end position="36"/>
    </location>
</feature>
<evidence type="ECO:0000313" key="3">
    <source>
        <dbReference type="Proteomes" id="UP001222027"/>
    </source>
</evidence>
<keyword evidence="3" id="KW-1185">Reference proteome</keyword>
<accession>A0AAV8QG05</accession>
<proteinExistence type="predicted"/>
<protein>
    <submittedName>
        <fullName evidence="2">Uncharacterized protein</fullName>
    </submittedName>
</protein>
<feature type="compositionally biased region" description="Polar residues" evidence="1">
    <location>
        <begin position="22"/>
        <end position="31"/>
    </location>
</feature>